<organism evidence="8 9">
    <name type="scientific">Solimonas fluminis</name>
    <dbReference type="NCBI Taxonomy" id="2086571"/>
    <lineage>
        <taxon>Bacteria</taxon>
        <taxon>Pseudomonadati</taxon>
        <taxon>Pseudomonadota</taxon>
        <taxon>Gammaproteobacteria</taxon>
        <taxon>Nevskiales</taxon>
        <taxon>Nevskiaceae</taxon>
        <taxon>Solimonas</taxon>
    </lineage>
</organism>
<dbReference type="GO" id="GO:0022857">
    <property type="term" value="F:transmembrane transporter activity"/>
    <property type="evidence" value="ECO:0007669"/>
    <property type="project" value="InterPro"/>
</dbReference>
<accession>A0A2S5TAW6</accession>
<feature type="transmembrane region" description="Helical" evidence="6">
    <location>
        <begin position="12"/>
        <end position="30"/>
    </location>
</feature>
<evidence type="ECO:0000256" key="1">
    <source>
        <dbReference type="ARBA" id="ARBA00004651"/>
    </source>
</evidence>
<dbReference type="OrthoDB" id="5966585at2"/>
<dbReference type="RefSeq" id="WP_104232104.1">
    <property type="nucleotide sequence ID" value="NZ_PSNW01000015.1"/>
</dbReference>
<dbReference type="InterPro" id="IPR011701">
    <property type="entry name" value="MFS"/>
</dbReference>
<feature type="transmembrane region" description="Helical" evidence="6">
    <location>
        <begin position="102"/>
        <end position="125"/>
    </location>
</feature>
<protein>
    <submittedName>
        <fullName evidence="8">MFS transporter</fullName>
    </submittedName>
</protein>
<dbReference type="Pfam" id="PF07690">
    <property type="entry name" value="MFS_1"/>
    <property type="match status" value="1"/>
</dbReference>
<dbReference type="Gene3D" id="1.20.1250.20">
    <property type="entry name" value="MFS general substrate transporter like domains"/>
    <property type="match status" value="1"/>
</dbReference>
<dbReference type="SUPFAM" id="SSF103473">
    <property type="entry name" value="MFS general substrate transporter"/>
    <property type="match status" value="1"/>
</dbReference>
<evidence type="ECO:0000256" key="2">
    <source>
        <dbReference type="ARBA" id="ARBA00022475"/>
    </source>
</evidence>
<evidence type="ECO:0000259" key="7">
    <source>
        <dbReference type="PROSITE" id="PS50850"/>
    </source>
</evidence>
<keyword evidence="4 6" id="KW-1133">Transmembrane helix</keyword>
<evidence type="ECO:0000256" key="5">
    <source>
        <dbReference type="ARBA" id="ARBA00023136"/>
    </source>
</evidence>
<dbReference type="PANTHER" id="PTHR43124:SF3">
    <property type="entry name" value="CHLORAMPHENICOL EFFLUX PUMP RV0191"/>
    <property type="match status" value="1"/>
</dbReference>
<feature type="transmembrane region" description="Helical" evidence="6">
    <location>
        <begin position="50"/>
        <end position="70"/>
    </location>
</feature>
<gene>
    <name evidence="8" type="ORF">C3942_19800</name>
</gene>
<name>A0A2S5TAW6_9GAMM</name>
<keyword evidence="2" id="KW-1003">Cell membrane</keyword>
<keyword evidence="9" id="KW-1185">Reference proteome</keyword>
<dbReference type="InterPro" id="IPR020846">
    <property type="entry name" value="MFS_dom"/>
</dbReference>
<evidence type="ECO:0000256" key="6">
    <source>
        <dbReference type="SAM" id="Phobius"/>
    </source>
</evidence>
<feature type="domain" description="Major facilitator superfamily (MFS) profile" evidence="7">
    <location>
        <begin position="11"/>
        <end position="388"/>
    </location>
</feature>
<keyword evidence="5 6" id="KW-0472">Membrane</keyword>
<evidence type="ECO:0000313" key="8">
    <source>
        <dbReference type="EMBL" id="PPE72144.1"/>
    </source>
</evidence>
<comment type="caution">
    <text evidence="8">The sequence shown here is derived from an EMBL/GenBank/DDBJ whole genome shotgun (WGS) entry which is preliminary data.</text>
</comment>
<dbReference type="InterPro" id="IPR050189">
    <property type="entry name" value="MFS_Efflux_Transporters"/>
</dbReference>
<dbReference type="EMBL" id="PSNW01000015">
    <property type="protein sequence ID" value="PPE72144.1"/>
    <property type="molecule type" value="Genomic_DNA"/>
</dbReference>
<feature type="transmembrane region" description="Helical" evidence="6">
    <location>
        <begin position="246"/>
        <end position="265"/>
    </location>
</feature>
<feature type="transmembrane region" description="Helical" evidence="6">
    <location>
        <begin position="164"/>
        <end position="188"/>
    </location>
</feature>
<comment type="subcellular location">
    <subcellularLocation>
        <location evidence="1">Cell membrane</location>
        <topology evidence="1">Multi-pass membrane protein</topology>
    </subcellularLocation>
</comment>
<dbReference type="InterPro" id="IPR036259">
    <property type="entry name" value="MFS_trans_sf"/>
</dbReference>
<reference evidence="8 9" key="1">
    <citation type="submission" date="2018-02" db="EMBL/GenBank/DDBJ databases">
        <title>Genome sequencing of Solimonas sp. HR-BB.</title>
        <authorList>
            <person name="Lee Y."/>
            <person name="Jeon C.O."/>
        </authorList>
    </citation>
    <scope>NUCLEOTIDE SEQUENCE [LARGE SCALE GENOMIC DNA]</scope>
    <source>
        <strain evidence="8 9">HR-BB</strain>
    </source>
</reference>
<dbReference type="AlphaFoldDB" id="A0A2S5TAW6"/>
<dbReference type="GO" id="GO:0005886">
    <property type="term" value="C:plasma membrane"/>
    <property type="evidence" value="ECO:0007669"/>
    <property type="project" value="UniProtKB-SubCell"/>
</dbReference>
<dbReference type="Proteomes" id="UP000238220">
    <property type="component" value="Unassembled WGS sequence"/>
</dbReference>
<feature type="transmembrane region" description="Helical" evidence="6">
    <location>
        <begin position="364"/>
        <end position="383"/>
    </location>
</feature>
<evidence type="ECO:0000256" key="4">
    <source>
        <dbReference type="ARBA" id="ARBA00022989"/>
    </source>
</evidence>
<feature type="transmembrane region" description="Helical" evidence="6">
    <location>
        <begin position="209"/>
        <end position="234"/>
    </location>
</feature>
<feature type="transmembrane region" description="Helical" evidence="6">
    <location>
        <begin position="285"/>
        <end position="307"/>
    </location>
</feature>
<evidence type="ECO:0000256" key="3">
    <source>
        <dbReference type="ARBA" id="ARBA00022692"/>
    </source>
</evidence>
<sequence length="393" mass="40683">MSASGESRRRTVIAVGLGQLLAWGSSYYLLATLARPMAATLGLAPPTVYLMFSAALLLAAALGPVVGGLIDRHGGRRVLLASNLAFATAHLLMATAQGPLQLALGWLLLGAAMPMGLYDAAFSTLVSLYRGDARRSIVGVTLLGGFSSTVSWPLTAALEAHYGWRVACAVWALAHLTIGLGIHGWLVPRVERPLEMHRAEAAAPAAGPPALTMWVIAGAFTCSGLVFAGMATHLPRILERIGCTPAVAVAAASLFGVSQVAGRLAEAGYLNRFHPLVAARISMSLHPLGVMLIMAFGAPFAAVFTVLHGMGTGLMTIIKGTLPLALFGPAGFGRRAGWLEAPSRVAQAAAPLAFGIGVDRLGGHVLWISAGIGLTGLSGLLWLRRSASATKHS</sequence>
<feature type="transmembrane region" description="Helical" evidence="6">
    <location>
        <begin position="77"/>
        <end position="96"/>
    </location>
</feature>
<feature type="transmembrane region" description="Helical" evidence="6">
    <location>
        <begin position="137"/>
        <end position="158"/>
    </location>
</feature>
<proteinExistence type="predicted"/>
<dbReference type="PROSITE" id="PS50850">
    <property type="entry name" value="MFS"/>
    <property type="match status" value="1"/>
</dbReference>
<keyword evidence="3 6" id="KW-0812">Transmembrane</keyword>
<dbReference type="PANTHER" id="PTHR43124">
    <property type="entry name" value="PURINE EFFLUX PUMP PBUE"/>
    <property type="match status" value="1"/>
</dbReference>
<evidence type="ECO:0000313" key="9">
    <source>
        <dbReference type="Proteomes" id="UP000238220"/>
    </source>
</evidence>